<dbReference type="GO" id="GO:0005198">
    <property type="term" value="F:structural molecule activity"/>
    <property type="evidence" value="ECO:0007669"/>
    <property type="project" value="InterPro"/>
</dbReference>
<dbReference type="Proteomes" id="UP001162225">
    <property type="component" value="Segment"/>
</dbReference>
<protein>
    <submittedName>
        <fullName evidence="2">Structural protein</fullName>
    </submittedName>
</protein>
<dbReference type="RefSeq" id="YP_010802659.1">
    <property type="nucleotide sequence ID" value="NC_077029.1"/>
</dbReference>
<reference evidence="2 3" key="1">
    <citation type="journal article" date="2020" name="Viruses">
        <title>Viral Metagenomic Profiling of Croatian Bat Population Reveals Sample and Habitat Dependent Diversity.</title>
        <authorList>
            <person name="Simic I."/>
            <person name="Zorec T.M."/>
            <person name="Lojkic I."/>
            <person name="Kresic N."/>
            <person name="Poljak M."/>
            <person name="Cliquet F."/>
            <person name="Picard-Meyer E."/>
            <person name="Wasniewski M."/>
            <person name="Zrncic V."/>
            <person name="Cukusic A."/>
            <person name="Bedekovic T."/>
        </authorList>
    </citation>
    <scope>NUCLEOTIDE SEQUENCE [LARGE SCALE GENOMIC DNA]</scope>
    <source>
        <strain evidence="2 3">17_S17</strain>
    </source>
</reference>
<dbReference type="SUPFAM" id="SSF88645">
    <property type="entry name" value="ssDNA viruses"/>
    <property type="match status" value="1"/>
</dbReference>
<feature type="region of interest" description="Disordered" evidence="1">
    <location>
        <begin position="64"/>
        <end position="87"/>
    </location>
</feature>
<feature type="compositionally biased region" description="Gly residues" evidence="1">
    <location>
        <begin position="150"/>
        <end position="165"/>
    </location>
</feature>
<dbReference type="InterPro" id="IPR016184">
    <property type="entry name" value="Capsid/spike_ssDNA_virus"/>
</dbReference>
<evidence type="ECO:0000313" key="3">
    <source>
        <dbReference type="Proteomes" id="UP001162225"/>
    </source>
</evidence>
<organism evidence="2 3">
    <name type="scientific">Ambidensovirus_Croatia_17_S17</name>
    <dbReference type="NCBI Taxonomy" id="3070156"/>
    <lineage>
        <taxon>Viruses</taxon>
        <taxon>Monodnaviria</taxon>
        <taxon>Shotokuvirae</taxon>
        <taxon>Cossaviricota</taxon>
        <taxon>Quintoviricetes</taxon>
        <taxon>Piccovirales</taxon>
        <taxon>Parvoviridae</taxon>
        <taxon>Densovirinae</taxon>
        <taxon>Blattambidensovirus</taxon>
        <taxon>Blattambidensovirus incertum3</taxon>
    </lineage>
</organism>
<keyword evidence="3" id="KW-1185">Reference proteome</keyword>
<proteinExistence type="predicted"/>
<evidence type="ECO:0000256" key="1">
    <source>
        <dbReference type="SAM" id="MobiDB-lite"/>
    </source>
</evidence>
<accession>A0A6C0PVD0</accession>
<feature type="region of interest" description="Disordered" evidence="1">
    <location>
        <begin position="129"/>
        <end position="172"/>
    </location>
</feature>
<evidence type="ECO:0000313" key="2">
    <source>
        <dbReference type="EMBL" id="QHY93494.1"/>
    </source>
</evidence>
<sequence>MPRREKPLGPHPRDRPNWDRLNEGQRRYAVEQWMLARVRRGERFDPPGGEEYEIPNEQDVIDDFDLNLLGTPGGQPEPEEAEDEIPNSEEDAAADNFLQAVRDRQEAGPSGMAGAGQQPMEGITGVKRALAPDSTGSPSKVAKSGTSLPGTGGNLDGMTRGGANGDGSSAPTSILRPIGMHIDKQTHVYRKKWRFLTSANANVILSEAENSTLKIPKRFAMTTGMASIPWEYLFFYMSPAEYNRMKNYPGTFAKHASIEIKAWNTRVAFQTGDTQTSNATLNQNKFVQIAKGFRSIPHISSSNRRYNYSETEPMQPVSFKEQTSAQYREGLKTAMYGYDNNSTDFNKAPPADATGAEIYLQDYLTIYTIDARGTTSPPFLPGFPPFKNFIEEYDASAVINQSVLVMDYDFKYAPLMPQFASVPANLMQSTDNAVIPTGTEYEVSGVKITDSGQSAAPLNNFNLTRKYLQGPTPASTFFTEDQLYYKVPIEQGGVFEEIHTQSFGDSQMPSCNIGIRAVPKLTTHDNTTQAESWLDAQGYFEVECVLVTESADPYAYIKDNCFSQNTKGQLQYFSTNNRPIAKTYDWPNEYGRMKVLPTVA</sequence>
<dbReference type="GeneID" id="80541433"/>
<feature type="compositionally biased region" description="Acidic residues" evidence="1">
    <location>
        <begin position="77"/>
        <end position="87"/>
    </location>
</feature>
<feature type="compositionally biased region" description="Polar residues" evidence="1">
    <location>
        <begin position="134"/>
        <end position="149"/>
    </location>
</feature>
<dbReference type="KEGG" id="vg:80541433"/>
<dbReference type="EMBL" id="MN099038">
    <property type="protein sequence ID" value="QHY93494.1"/>
    <property type="molecule type" value="Genomic_DNA"/>
</dbReference>
<name>A0A6C0PVD0_9VIRU</name>
<dbReference type="InterPro" id="IPR003433">
    <property type="entry name" value="Capsid_VP4_densovirus"/>
</dbReference>
<feature type="region of interest" description="Disordered" evidence="1">
    <location>
        <begin position="1"/>
        <end position="23"/>
    </location>
</feature>
<dbReference type="Pfam" id="PF02336">
    <property type="entry name" value="Denso_VP4"/>
    <property type="match status" value="1"/>
</dbReference>